<evidence type="ECO:0008006" key="5">
    <source>
        <dbReference type="Google" id="ProtNLM"/>
    </source>
</evidence>
<dbReference type="RefSeq" id="WP_255240289.1">
    <property type="nucleotide sequence ID" value="NZ_CP101398.1"/>
</dbReference>
<evidence type="ECO:0000313" key="3">
    <source>
        <dbReference type="EMBL" id="UTR83605.1"/>
    </source>
</evidence>
<reference evidence="3" key="1">
    <citation type="submission" date="2022-07" db="EMBL/GenBank/DDBJ databases">
        <title>Genomic of Streptomyces cavourensis F2.</title>
        <authorList>
            <person name="Hu S."/>
            <person name="Liang W."/>
        </authorList>
    </citation>
    <scope>NUCLEOTIDE SEQUENCE</scope>
    <source>
        <strain evidence="3">F2</strain>
        <plasmid evidence="3">unnamed</plasmid>
    </source>
</reference>
<name>A0ABY5FJ07_9ACTN</name>
<protein>
    <recommendedName>
        <fullName evidence="5">PilJ/NarX-like methyl-accepting chemotaxis transducer</fullName>
    </recommendedName>
</protein>
<feature type="transmembrane region" description="Helical" evidence="1">
    <location>
        <begin position="12"/>
        <end position="29"/>
    </location>
</feature>
<proteinExistence type="predicted"/>
<keyword evidence="4" id="KW-1185">Reference proteome</keyword>
<sequence>MIDFLKQHQPLIAWLLPIVVTFAGVWLGSRVQAGGGVAQAKAAKEAAETAATATLQAVREQADHAASAAHAAALREQRISAATNLIRADRAFGRVLHTMFREPDTGASTPAYDELLHAWGVVQLVAPLSLTTASTRVLNAAQNVQGLARQRGEAYRLHMQLTNVRAWMPEYEDARRAMEALDAFRAAYEADTADMVEVHDAASAALGRLPGLSTPQVAALLGDCREPEIGPLLDQCWREHDEAMKEFLSCARTVLGIND</sequence>
<organism evidence="3 4">
    <name type="scientific">Streptomyces cavourensis</name>
    <dbReference type="NCBI Taxonomy" id="67258"/>
    <lineage>
        <taxon>Bacteria</taxon>
        <taxon>Bacillati</taxon>
        <taxon>Actinomycetota</taxon>
        <taxon>Actinomycetes</taxon>
        <taxon>Kitasatosporales</taxon>
        <taxon>Streptomycetaceae</taxon>
        <taxon>Streptomyces</taxon>
    </lineage>
</organism>
<evidence type="ECO:0000313" key="2">
    <source>
        <dbReference type="EMBL" id="UTR83600.1"/>
    </source>
</evidence>
<dbReference type="Proteomes" id="UP001058236">
    <property type="component" value="Plasmid unnamed"/>
</dbReference>
<dbReference type="EMBL" id="CP101398">
    <property type="protein sequence ID" value="UTR83600.1"/>
    <property type="molecule type" value="Genomic_DNA"/>
</dbReference>
<accession>A0ABY5FJ07</accession>
<evidence type="ECO:0000256" key="1">
    <source>
        <dbReference type="SAM" id="Phobius"/>
    </source>
</evidence>
<keyword evidence="1" id="KW-1133">Transmembrane helix</keyword>
<dbReference type="EMBL" id="CP101398">
    <property type="protein sequence ID" value="UTR83605.1"/>
    <property type="molecule type" value="Genomic_DNA"/>
</dbReference>
<keyword evidence="1" id="KW-0812">Transmembrane</keyword>
<geneLocation type="plasmid" evidence="3 4">
    <name>unnamed</name>
</geneLocation>
<keyword evidence="3" id="KW-0614">Plasmid</keyword>
<evidence type="ECO:0000313" key="4">
    <source>
        <dbReference type="Proteomes" id="UP001058236"/>
    </source>
</evidence>
<keyword evidence="1" id="KW-0472">Membrane</keyword>
<gene>
    <name evidence="2" type="ORF">NLU04_34370</name>
    <name evidence="3" type="ORF">NLU04_34395</name>
</gene>